<evidence type="ECO:0000259" key="2">
    <source>
        <dbReference type="Pfam" id="PF08327"/>
    </source>
</evidence>
<evidence type="ECO:0000256" key="1">
    <source>
        <dbReference type="ARBA" id="ARBA00006817"/>
    </source>
</evidence>
<dbReference type="RefSeq" id="WP_259525398.1">
    <property type="nucleotide sequence ID" value="NZ_JANLCK010000002.1"/>
</dbReference>
<accession>A0AA41XB35</accession>
<protein>
    <submittedName>
        <fullName evidence="3">SRPBCC family protein</fullName>
    </submittedName>
</protein>
<proteinExistence type="inferred from homology"/>
<name>A0AA41XB35_9MICO</name>
<reference evidence="3" key="1">
    <citation type="submission" date="2022-08" db="EMBL/GenBank/DDBJ databases">
        <authorList>
            <person name="Deng Y."/>
            <person name="Han X.-F."/>
            <person name="Zhang Y.-Q."/>
        </authorList>
    </citation>
    <scope>NUCLEOTIDE SEQUENCE</scope>
    <source>
        <strain evidence="3">CPCC 203407</strain>
    </source>
</reference>
<dbReference type="SUPFAM" id="SSF55961">
    <property type="entry name" value="Bet v1-like"/>
    <property type="match status" value="1"/>
</dbReference>
<dbReference type="Gene3D" id="3.30.530.20">
    <property type="match status" value="1"/>
</dbReference>
<feature type="domain" description="Activator of Hsp90 ATPase homologue 1/2-like C-terminal" evidence="2">
    <location>
        <begin position="23"/>
        <end position="155"/>
    </location>
</feature>
<comment type="similarity">
    <text evidence="1">Belongs to the AHA1 family.</text>
</comment>
<dbReference type="InterPro" id="IPR023393">
    <property type="entry name" value="START-like_dom_sf"/>
</dbReference>
<sequence>MTNPTTITAPEGLPFIEIVREFDAPVAAVYNAWADPSLAAKWLGPDGYGMEIETYDFVPGGSWRYLNTDQEGNVYAFHGVFHTVEPGELVIQTFEWEGLPHHVSLESLRFEPLPGDRTRTTAWSTFPSVEGRDGMIANGMEHGVVEGYARLDGLLT</sequence>
<dbReference type="InterPro" id="IPR013538">
    <property type="entry name" value="ASHA1/2-like_C"/>
</dbReference>
<dbReference type="CDD" id="cd07826">
    <property type="entry name" value="SRPBCC_CalC_Aha1-like_9"/>
    <property type="match status" value="1"/>
</dbReference>
<dbReference type="Proteomes" id="UP001165587">
    <property type="component" value="Unassembled WGS sequence"/>
</dbReference>
<evidence type="ECO:0000313" key="4">
    <source>
        <dbReference type="Proteomes" id="UP001165587"/>
    </source>
</evidence>
<dbReference type="AlphaFoldDB" id="A0AA41XB35"/>
<comment type="caution">
    <text evidence="3">The sequence shown here is derived from an EMBL/GenBank/DDBJ whole genome shotgun (WGS) entry which is preliminary data.</text>
</comment>
<gene>
    <name evidence="3" type="ORF">N1028_03330</name>
</gene>
<keyword evidence="4" id="KW-1185">Reference proteome</keyword>
<dbReference type="EMBL" id="JANLCK010000002">
    <property type="protein sequence ID" value="MCS5724921.1"/>
    <property type="molecule type" value="Genomic_DNA"/>
</dbReference>
<dbReference type="Pfam" id="PF08327">
    <property type="entry name" value="AHSA1"/>
    <property type="match status" value="1"/>
</dbReference>
<organism evidence="3 4">
    <name type="scientific">Herbiconiux oxytropis</name>
    <dbReference type="NCBI Taxonomy" id="2970915"/>
    <lineage>
        <taxon>Bacteria</taxon>
        <taxon>Bacillati</taxon>
        <taxon>Actinomycetota</taxon>
        <taxon>Actinomycetes</taxon>
        <taxon>Micrococcales</taxon>
        <taxon>Microbacteriaceae</taxon>
        <taxon>Herbiconiux</taxon>
    </lineage>
</organism>
<evidence type="ECO:0000313" key="3">
    <source>
        <dbReference type="EMBL" id="MCS5724921.1"/>
    </source>
</evidence>